<comment type="similarity">
    <text evidence="1">Belongs to the arginase family.</text>
</comment>
<dbReference type="GO" id="GO:0046872">
    <property type="term" value="F:metal ion binding"/>
    <property type="evidence" value="ECO:0007669"/>
    <property type="project" value="InterPro"/>
</dbReference>
<proteinExistence type="inferred from homology"/>
<reference evidence="2" key="1">
    <citation type="submission" date="2022-05" db="EMBL/GenBank/DDBJ databases">
        <authorList>
            <person name="Sun X."/>
        </authorList>
    </citation>
    <scope>NUCLEOTIDE SEQUENCE</scope>
    <source>
        <strain evidence="2">Ai-910</strain>
    </source>
</reference>
<gene>
    <name evidence="2" type="ORF">M9189_12420</name>
</gene>
<dbReference type="Pfam" id="PF00491">
    <property type="entry name" value="Arginase"/>
    <property type="match status" value="1"/>
</dbReference>
<protein>
    <submittedName>
        <fullName evidence="2">Arginase family protein</fullName>
    </submittedName>
</protein>
<dbReference type="PROSITE" id="PS51409">
    <property type="entry name" value="ARGINASE_2"/>
    <property type="match status" value="1"/>
</dbReference>
<organism evidence="2 3">
    <name type="scientific">Xiashengella succiniciproducens</name>
    <dbReference type="NCBI Taxonomy" id="2949635"/>
    <lineage>
        <taxon>Bacteria</taxon>
        <taxon>Pseudomonadati</taxon>
        <taxon>Bacteroidota</taxon>
        <taxon>Bacteroidia</taxon>
        <taxon>Marinilabiliales</taxon>
        <taxon>Marinilabiliaceae</taxon>
        <taxon>Xiashengella</taxon>
    </lineage>
</organism>
<dbReference type="Gene3D" id="3.40.800.10">
    <property type="entry name" value="Ureohydrolase domain"/>
    <property type="match status" value="1"/>
</dbReference>
<dbReference type="RefSeq" id="WP_250723669.1">
    <property type="nucleotide sequence ID" value="NZ_CP098400.1"/>
</dbReference>
<sequence length="402" mass="44946">MDHYFEPYKKNGNAAIAGIPLGESLAGKVSFYKGQSDWFKDTSFSVVLIGAGEARNSADNKDCGSAPDLIRKYLYSLAAPAGCPMIGDAGNLRGSSLNDRYLALEEAVAWFIEHGKSVIVLGGSQDLSLPMTKGLISGSGNKSINLSVGDAMLDIDTEDDDFSSRTWLGYLISEFDKAIEDVTVFGIQSYLTAVSQLDFLSSRFYEYVRLGDIRGGNLHRVEPLIRDANVLSLDYRMMRYQPQFGNDLISSHGIEPFEMCRILRYAGLCHNVRITGIFEMPVGDSGDNNAMLAGQLVWHFLDGFAGRAADQPDEASGTYRKYVVPVEAFDEQLYFCRNTSNDRWWVKSPAPDNKWISCGREDYRAALRNEPPPRWWRMFVKHSTITKEDKKNNPTPDKKCNL</sequence>
<accession>A0A9J6ZP12</accession>
<name>A0A9J6ZP12_9BACT</name>
<dbReference type="KEGG" id="alkq:M9189_12420"/>
<dbReference type="EMBL" id="CP098400">
    <property type="protein sequence ID" value="URW79652.1"/>
    <property type="molecule type" value="Genomic_DNA"/>
</dbReference>
<dbReference type="InterPro" id="IPR023696">
    <property type="entry name" value="Ureohydrolase_dom_sf"/>
</dbReference>
<evidence type="ECO:0000313" key="3">
    <source>
        <dbReference type="Proteomes" id="UP001056426"/>
    </source>
</evidence>
<dbReference type="GO" id="GO:0016813">
    <property type="term" value="F:hydrolase activity, acting on carbon-nitrogen (but not peptide) bonds, in linear amidines"/>
    <property type="evidence" value="ECO:0007669"/>
    <property type="project" value="UniProtKB-ARBA"/>
</dbReference>
<evidence type="ECO:0000256" key="1">
    <source>
        <dbReference type="PROSITE-ProRule" id="PRU00742"/>
    </source>
</evidence>
<dbReference type="AlphaFoldDB" id="A0A9J6ZP12"/>
<dbReference type="Proteomes" id="UP001056426">
    <property type="component" value="Chromosome"/>
</dbReference>
<dbReference type="SUPFAM" id="SSF52768">
    <property type="entry name" value="Arginase/deacetylase"/>
    <property type="match status" value="1"/>
</dbReference>
<keyword evidence="3" id="KW-1185">Reference proteome</keyword>
<dbReference type="InterPro" id="IPR006035">
    <property type="entry name" value="Ureohydrolase"/>
</dbReference>
<reference evidence="2" key="2">
    <citation type="submission" date="2022-06" db="EMBL/GenBank/DDBJ databases">
        <title>Xiashengella guii gen. nov. sp. nov., a bacterium isolated form anaerobic digestion tank.</title>
        <authorList>
            <person name="Huang H."/>
        </authorList>
    </citation>
    <scope>NUCLEOTIDE SEQUENCE</scope>
    <source>
        <strain evidence="2">Ai-910</strain>
    </source>
</reference>
<evidence type="ECO:0000313" key="2">
    <source>
        <dbReference type="EMBL" id="URW79652.1"/>
    </source>
</evidence>